<comment type="caution">
    <text evidence="1">The sequence shown here is derived from an EMBL/GenBank/DDBJ whole genome shotgun (WGS) entry which is preliminary data.</text>
</comment>
<evidence type="ECO:0000313" key="1">
    <source>
        <dbReference type="EMBL" id="KAI8524477.1"/>
    </source>
</evidence>
<organism evidence="1 2">
    <name type="scientific">Rhododendron molle</name>
    <name type="common">Chinese azalea</name>
    <name type="synonym">Azalea mollis</name>
    <dbReference type="NCBI Taxonomy" id="49168"/>
    <lineage>
        <taxon>Eukaryota</taxon>
        <taxon>Viridiplantae</taxon>
        <taxon>Streptophyta</taxon>
        <taxon>Embryophyta</taxon>
        <taxon>Tracheophyta</taxon>
        <taxon>Spermatophyta</taxon>
        <taxon>Magnoliopsida</taxon>
        <taxon>eudicotyledons</taxon>
        <taxon>Gunneridae</taxon>
        <taxon>Pentapetalae</taxon>
        <taxon>asterids</taxon>
        <taxon>Ericales</taxon>
        <taxon>Ericaceae</taxon>
        <taxon>Ericoideae</taxon>
        <taxon>Rhodoreae</taxon>
        <taxon>Rhododendron</taxon>
    </lineage>
</organism>
<protein>
    <submittedName>
        <fullName evidence="1">Uncharacterized protein</fullName>
    </submittedName>
</protein>
<proteinExistence type="predicted"/>
<evidence type="ECO:0000313" key="2">
    <source>
        <dbReference type="Proteomes" id="UP001062846"/>
    </source>
</evidence>
<name>A0ACC0L803_RHOML</name>
<dbReference type="EMBL" id="CM046400">
    <property type="protein sequence ID" value="KAI8524477.1"/>
    <property type="molecule type" value="Genomic_DNA"/>
</dbReference>
<dbReference type="Proteomes" id="UP001062846">
    <property type="component" value="Chromosome 13"/>
</dbReference>
<sequence>MLMIVPTTITVDWSQCASKYRRKLERNTYSNLLSKHYLHSLTNSICKKVTTYEARTHLGCCSSVGKARIGWNGPLRMVGPDRYVSVQRPPYYSYLDSTSGELEPATGARASIPGPDYWPEGTASRIRAARAPEPTGMSKGAPSYGKTPGSRRKKNKAQVAASGSSEISVSSDDRVEAETSNDGLDKPKDLSSEYVTYQTEQEEELTGYALDKKLGRPHPFIDPNKRKPIEEPLTSEELWWNWRRSEKGTWSRWQRRRPDVETVFLKAMAETGQIKLYGEHPTVTETALYRARRHVYKEERLQAEDERLYRIGPLAYYSEWVKAWTRDSSLEAVQKHFEETGEDEDTQVAQMFALQTDREYRIMMGRDIRIRRDPLAMRMREDQIKQIWGGDPVYPTVNYIQDPNEVTDFRGAEFHEPTPNMLDYLKECGKIITREELEKILAKEKPEELERSDMDEAMARAVDIGETDDEVEESEVEDGDKDEKVEERAVEDGDGDEDEKIARNWSVLKSTPQLRKSKGKPMKEDMSLEEAVVDSENLTDFLLDFDEEE</sequence>
<keyword evidence="2" id="KW-1185">Reference proteome</keyword>
<reference evidence="1" key="1">
    <citation type="submission" date="2022-02" db="EMBL/GenBank/DDBJ databases">
        <title>Plant Genome Project.</title>
        <authorList>
            <person name="Zhang R.-G."/>
        </authorList>
    </citation>
    <scope>NUCLEOTIDE SEQUENCE</scope>
    <source>
        <strain evidence="1">AT1</strain>
    </source>
</reference>
<accession>A0ACC0L803</accession>
<gene>
    <name evidence="1" type="ORF">RHMOL_Rhmol13G0152300</name>
</gene>